<dbReference type="InterPro" id="IPR036812">
    <property type="entry name" value="NAD(P)_OxRdtase_dom_sf"/>
</dbReference>
<proteinExistence type="predicted"/>
<dbReference type="SUPFAM" id="SSF51430">
    <property type="entry name" value="NAD(P)-linked oxidoreductase"/>
    <property type="match status" value="1"/>
</dbReference>
<evidence type="ECO:0000259" key="2">
    <source>
        <dbReference type="Pfam" id="PF00248"/>
    </source>
</evidence>
<dbReference type="Pfam" id="PF00248">
    <property type="entry name" value="Aldo_ket_red"/>
    <property type="match status" value="1"/>
</dbReference>
<reference evidence="3 4" key="1">
    <citation type="submission" date="2018-05" db="EMBL/GenBank/DDBJ databases">
        <title>Comparative genomics of bacterial root endophytes of switchgrass collected from native prairies over two seasons.</title>
        <authorList>
            <person name="Tang Y."/>
        </authorList>
    </citation>
    <scope>NUCLEOTIDE SEQUENCE [LARGE SCALE GENOMIC DNA]</scope>
    <source>
        <strain evidence="3 4">NFIX32</strain>
    </source>
</reference>
<feature type="compositionally biased region" description="Basic and acidic residues" evidence="1">
    <location>
        <begin position="12"/>
        <end position="22"/>
    </location>
</feature>
<dbReference type="Proteomes" id="UP000247755">
    <property type="component" value="Unassembled WGS sequence"/>
</dbReference>
<sequence length="120" mass="12605">MHRQSGPSTHHSKVDALRAIADEKGSNPARGAIAWVLSRGIDIVPLVGARKRTQSTDALHAPELQLTVNDFSRIETAVPAGAAAGDRYPASQMAHLDSEQARGVIHGARTEGLTGPLDGP</sequence>
<evidence type="ECO:0000313" key="4">
    <source>
        <dbReference type="Proteomes" id="UP000247755"/>
    </source>
</evidence>
<dbReference type="Gene3D" id="3.20.20.100">
    <property type="entry name" value="NADP-dependent oxidoreductase domain"/>
    <property type="match status" value="1"/>
</dbReference>
<accession>A0A318JLQ6</accession>
<protein>
    <submittedName>
        <fullName evidence="3">Pyridoxine 4-dehydrogenase</fullName>
    </submittedName>
</protein>
<feature type="domain" description="NADP-dependent oxidoreductase" evidence="2">
    <location>
        <begin position="11"/>
        <end position="77"/>
    </location>
</feature>
<gene>
    <name evidence="3" type="ORF">NA66_1001792</name>
</gene>
<evidence type="ECO:0000313" key="3">
    <source>
        <dbReference type="EMBL" id="PXX41182.1"/>
    </source>
</evidence>
<feature type="region of interest" description="Disordered" evidence="1">
    <location>
        <begin position="1"/>
        <end position="22"/>
    </location>
</feature>
<evidence type="ECO:0000256" key="1">
    <source>
        <dbReference type="SAM" id="MobiDB-lite"/>
    </source>
</evidence>
<name>A0A318JLQ6_BURPY</name>
<organism evidence="3 4">
    <name type="scientific">Burkholderia pyrrocinia</name>
    <name type="common">Pseudomonas pyrrocinia</name>
    <dbReference type="NCBI Taxonomy" id="60550"/>
    <lineage>
        <taxon>Bacteria</taxon>
        <taxon>Pseudomonadati</taxon>
        <taxon>Pseudomonadota</taxon>
        <taxon>Betaproteobacteria</taxon>
        <taxon>Burkholderiales</taxon>
        <taxon>Burkholderiaceae</taxon>
        <taxon>Burkholderia</taxon>
        <taxon>Burkholderia cepacia complex</taxon>
    </lineage>
</organism>
<dbReference type="AlphaFoldDB" id="A0A318JLQ6"/>
<dbReference type="InterPro" id="IPR023210">
    <property type="entry name" value="NADP_OxRdtase_dom"/>
</dbReference>
<comment type="caution">
    <text evidence="3">The sequence shown here is derived from an EMBL/GenBank/DDBJ whole genome shotgun (WGS) entry which is preliminary data.</text>
</comment>
<dbReference type="EMBL" id="QJJY01000001">
    <property type="protein sequence ID" value="PXX41182.1"/>
    <property type="molecule type" value="Genomic_DNA"/>
</dbReference>